<dbReference type="Proteomes" id="UP000623467">
    <property type="component" value="Unassembled WGS sequence"/>
</dbReference>
<gene>
    <name evidence="2" type="ORF">MSAN_01993500</name>
</gene>
<feature type="compositionally biased region" description="Basic and acidic residues" evidence="1">
    <location>
        <begin position="123"/>
        <end position="148"/>
    </location>
</feature>
<organism evidence="2 3">
    <name type="scientific">Mycena sanguinolenta</name>
    <dbReference type="NCBI Taxonomy" id="230812"/>
    <lineage>
        <taxon>Eukaryota</taxon>
        <taxon>Fungi</taxon>
        <taxon>Dikarya</taxon>
        <taxon>Basidiomycota</taxon>
        <taxon>Agaricomycotina</taxon>
        <taxon>Agaricomycetes</taxon>
        <taxon>Agaricomycetidae</taxon>
        <taxon>Agaricales</taxon>
        <taxon>Marasmiineae</taxon>
        <taxon>Mycenaceae</taxon>
        <taxon>Mycena</taxon>
    </lineage>
</organism>
<dbReference type="AlphaFoldDB" id="A0A8H6XJL4"/>
<proteinExistence type="predicted"/>
<keyword evidence="3" id="KW-1185">Reference proteome</keyword>
<accession>A0A8H6XJL4</accession>
<comment type="caution">
    <text evidence="2">The sequence shown here is derived from an EMBL/GenBank/DDBJ whole genome shotgun (WGS) entry which is preliminary data.</text>
</comment>
<dbReference type="OrthoDB" id="3063202at2759"/>
<reference evidence="2" key="1">
    <citation type="submission" date="2020-05" db="EMBL/GenBank/DDBJ databases">
        <title>Mycena genomes resolve the evolution of fungal bioluminescence.</title>
        <authorList>
            <person name="Tsai I.J."/>
        </authorList>
    </citation>
    <scope>NUCLEOTIDE SEQUENCE</scope>
    <source>
        <strain evidence="2">160909Yilan</strain>
    </source>
</reference>
<feature type="region of interest" description="Disordered" evidence="1">
    <location>
        <begin position="116"/>
        <end position="148"/>
    </location>
</feature>
<dbReference type="EMBL" id="JACAZH010000024">
    <property type="protein sequence ID" value="KAF7342780.1"/>
    <property type="molecule type" value="Genomic_DNA"/>
</dbReference>
<sequence length="480" mass="54329">MGMNSKPCSSPSNQMIPVQNTNGWVLVDFQPSTNTITTLPPPITHRIRLSSYMGSVFLSEKKISGSLFKTITAEVDVTDMEHSPSSVYPRKLLPSAWQLLVKDWIERQQAASSRKLTVAQKATKGEYKQAGLNKEEEPHRQHPKAAKDECERHHEENMHTLAGVRSQKLIFLPPAQRRLREKQLGEYEIIITLHPENLNLAHEQPEPGFTFKGSTDYDLVVWKAIKFQGRRKEPATVHLPVKYVHLLAPLHFDLTGDGTHSLGFGDVREDRDKIIRNDLYSFAPIRTLVKRTDEPSWKCEPYRRPKLDALVLACNKVSHPVDFPIGTFHKTRSVQHFFPFLLIPNVPPGSFCIASQCAHLRVNAYIAQNIQERQRLDSDLFGVSDACDFTILDSPTYAAHEGSTKIISVTILRSEKDKELEAVPQPYLKDKEARHAPKILSPPLLGENGMLVSSLDQTTRWCLVEKSGTLELKIEPFVEV</sequence>
<name>A0A8H6XJL4_9AGAR</name>
<protein>
    <submittedName>
        <fullName evidence="2">Putative exp</fullName>
    </submittedName>
</protein>
<evidence type="ECO:0000256" key="1">
    <source>
        <dbReference type="SAM" id="MobiDB-lite"/>
    </source>
</evidence>
<evidence type="ECO:0000313" key="3">
    <source>
        <dbReference type="Proteomes" id="UP000623467"/>
    </source>
</evidence>
<evidence type="ECO:0000313" key="2">
    <source>
        <dbReference type="EMBL" id="KAF7342780.1"/>
    </source>
</evidence>